<dbReference type="SUPFAM" id="SSF53067">
    <property type="entry name" value="Actin-like ATPase domain"/>
    <property type="match status" value="2"/>
</dbReference>
<dbReference type="HAMAP" id="MF_00332">
    <property type="entry name" value="DnaK"/>
    <property type="match status" value="1"/>
</dbReference>
<evidence type="ECO:0000256" key="4">
    <source>
        <dbReference type="ARBA" id="ARBA00022553"/>
    </source>
</evidence>
<keyword evidence="5 9" id="KW-0547">Nucleotide-binding</keyword>
<evidence type="ECO:0000313" key="13">
    <source>
        <dbReference type="Proteomes" id="UP001464378"/>
    </source>
</evidence>
<dbReference type="NCBIfam" id="TIGR02350">
    <property type="entry name" value="prok_dnaK"/>
    <property type="match status" value="1"/>
</dbReference>
<feature type="modified residue" description="Phosphothreonine; by autocatalysis" evidence="9">
    <location>
        <position position="175"/>
    </location>
</feature>
<feature type="compositionally biased region" description="Gly residues" evidence="11">
    <location>
        <begin position="581"/>
        <end position="598"/>
    </location>
</feature>
<comment type="similarity">
    <text evidence="2 9 10">Belongs to the heat shock protein 70 family.</text>
</comment>
<evidence type="ECO:0000256" key="8">
    <source>
        <dbReference type="ARBA" id="ARBA00023186"/>
    </source>
</evidence>
<dbReference type="NCBIfam" id="NF001413">
    <property type="entry name" value="PRK00290.1"/>
    <property type="match status" value="1"/>
</dbReference>
<sequence>MSKIIGIDLGTTNSCVSVMEGGEAVVIPNAEGNRTTPSVVAFSKDGERMVGQVAKRQAITNPDRTVMSIKRHMGTDYKVDIDGKKYTPQEISAMILQKLKADAEAYLGETVTEAVITVPAYFSDSQRQATKDAGRIAGLDVKRIINEPTAASVAYGIDKEKQDQKIMVYDLGGGTFDVSILEIGDGVIEVLATSGDTHLGGDDFDQHIMNWMVDEFKKESGIDLSGDKVAMQRLKEAAEKAKIELSGVTSTAINLPYITADATGPKHLDLTLTRAKFDQLTADLVERTAGPVRQAMSDAGLSSSDLSKVLLVGGSTRIPAVQDMVKKLTGKEGFKGINPDECVAMGAAIQGGVLVGDVKGLLLLDVTPLSLGIETMGGVMTKLIERNTTIPAKKSQIFTTAADNQTSVEVHVLQGEREMAQYNKTLGRFNLDGIAPARRGVPQIEVTFDIDANGIVNVSAKDLGTGKEQHITITSSTNMSKEDIDKAVREAEQFAAEDAKRKEEVDVRNQGDQMVYQTEKVMEDLKDKLSAEDKNTLDAALNKLKDALKGTDTNAIKTATEELGKAFYPISEKLYSQAGGQQAGPGPDMGGAGFGGAQAGQSDNGDPNVVDADYKVVDDDNNK</sequence>
<keyword evidence="6 9" id="KW-0067">ATP-binding</keyword>
<organism evidence="12 13">
    <name type="scientific">Pseudoflavonifractor intestinihominis</name>
    <dbReference type="NCBI Taxonomy" id="3133171"/>
    <lineage>
        <taxon>Bacteria</taxon>
        <taxon>Bacillati</taxon>
        <taxon>Bacillota</taxon>
        <taxon>Clostridia</taxon>
        <taxon>Eubacteriales</taxon>
        <taxon>Oscillospiraceae</taxon>
        <taxon>Pseudoflavonifractor</taxon>
    </lineage>
</organism>
<comment type="function">
    <text evidence="1 9">Acts as a chaperone.</text>
</comment>
<keyword evidence="13" id="KW-1185">Reference proteome</keyword>
<feature type="region of interest" description="Disordered" evidence="11">
    <location>
        <begin position="577"/>
        <end position="623"/>
    </location>
</feature>
<evidence type="ECO:0000313" key="12">
    <source>
        <dbReference type="EMBL" id="MEQ2442702.1"/>
    </source>
</evidence>
<evidence type="ECO:0000256" key="10">
    <source>
        <dbReference type="RuleBase" id="RU003322"/>
    </source>
</evidence>
<dbReference type="InterPro" id="IPR043129">
    <property type="entry name" value="ATPase_NBD"/>
</dbReference>
<keyword evidence="8 9" id="KW-0143">Chaperone</keyword>
<dbReference type="SUPFAM" id="SSF100934">
    <property type="entry name" value="Heat shock protein 70kD (HSP70), C-terminal subdomain"/>
    <property type="match status" value="1"/>
</dbReference>
<dbReference type="Pfam" id="PF00012">
    <property type="entry name" value="HSP70"/>
    <property type="match status" value="1"/>
</dbReference>
<keyword evidence="4 9" id="KW-0597">Phosphoprotein</keyword>
<reference evidence="12 13" key="1">
    <citation type="submission" date="2024-03" db="EMBL/GenBank/DDBJ databases">
        <title>Human intestinal bacterial collection.</title>
        <authorList>
            <person name="Pauvert C."/>
            <person name="Hitch T.C.A."/>
            <person name="Clavel T."/>
        </authorList>
    </citation>
    <scope>NUCLEOTIDE SEQUENCE [LARGE SCALE GENOMIC DNA]</scope>
    <source>
        <strain evidence="12 13">CLA-AP-H29</strain>
    </source>
</reference>
<evidence type="ECO:0000256" key="9">
    <source>
        <dbReference type="HAMAP-Rule" id="MF_00332"/>
    </source>
</evidence>
<dbReference type="InterPro" id="IPR029048">
    <property type="entry name" value="HSP70_C_sf"/>
</dbReference>
<evidence type="ECO:0000256" key="2">
    <source>
        <dbReference type="ARBA" id="ARBA00007381"/>
    </source>
</evidence>
<keyword evidence="7 9" id="KW-0346">Stress response</keyword>
<dbReference type="InterPro" id="IPR012725">
    <property type="entry name" value="Chaperone_DnaK"/>
</dbReference>
<dbReference type="InterPro" id="IPR029047">
    <property type="entry name" value="HSP70_peptide-bd_sf"/>
</dbReference>
<proteinExistence type="evidence at transcript level"/>
<dbReference type="PROSITE" id="PS00297">
    <property type="entry name" value="HSP70_1"/>
    <property type="match status" value="1"/>
</dbReference>
<dbReference type="PROSITE" id="PS00329">
    <property type="entry name" value="HSP70_2"/>
    <property type="match status" value="1"/>
</dbReference>
<dbReference type="PANTHER" id="PTHR19375">
    <property type="entry name" value="HEAT SHOCK PROTEIN 70KDA"/>
    <property type="match status" value="1"/>
</dbReference>
<evidence type="ECO:0000256" key="3">
    <source>
        <dbReference type="ARBA" id="ARBA00014415"/>
    </source>
</evidence>
<name>A0ABV1E5W9_9FIRM</name>
<dbReference type="RefSeq" id="WP_349231137.1">
    <property type="nucleotide sequence ID" value="NZ_JBBMFK010000005.1"/>
</dbReference>
<evidence type="ECO:0000256" key="11">
    <source>
        <dbReference type="SAM" id="MobiDB-lite"/>
    </source>
</evidence>
<evidence type="ECO:0000256" key="1">
    <source>
        <dbReference type="ARBA" id="ARBA00002290"/>
    </source>
</evidence>
<accession>A0ABV1E5W9</accession>
<dbReference type="SUPFAM" id="SSF100920">
    <property type="entry name" value="Heat shock protein 70kD (HSP70), peptide-binding domain"/>
    <property type="match status" value="1"/>
</dbReference>
<gene>
    <name evidence="9 12" type="primary">dnaK</name>
    <name evidence="12" type="ORF">WMO64_04400</name>
</gene>
<dbReference type="CDD" id="cd10234">
    <property type="entry name" value="ASKHA_NBD_HSP70_DnaK-like"/>
    <property type="match status" value="1"/>
</dbReference>
<dbReference type="Gene3D" id="2.60.34.10">
    <property type="entry name" value="Substrate Binding Domain Of DNAk, Chain A, domain 1"/>
    <property type="match status" value="1"/>
</dbReference>
<evidence type="ECO:0000256" key="5">
    <source>
        <dbReference type="ARBA" id="ARBA00022741"/>
    </source>
</evidence>
<dbReference type="Gene3D" id="3.30.420.40">
    <property type="match status" value="2"/>
</dbReference>
<dbReference type="InterPro" id="IPR013126">
    <property type="entry name" value="Hsp_70_fam"/>
</dbReference>
<comment type="caution">
    <text evidence="12">The sequence shown here is derived from an EMBL/GenBank/DDBJ whole genome shotgun (WGS) entry which is preliminary data.</text>
</comment>
<feature type="compositionally biased region" description="Basic and acidic residues" evidence="11">
    <location>
        <begin position="612"/>
        <end position="623"/>
    </location>
</feature>
<comment type="induction">
    <text evidence="9">By stress conditions e.g. heat shock.</text>
</comment>
<dbReference type="InterPro" id="IPR018181">
    <property type="entry name" value="Heat_shock_70_CS"/>
</dbReference>
<protein>
    <recommendedName>
        <fullName evidence="3 9">Chaperone protein DnaK</fullName>
    </recommendedName>
    <alternativeName>
        <fullName evidence="9">HSP70</fullName>
    </alternativeName>
    <alternativeName>
        <fullName evidence="9">Heat shock 70 kDa protein</fullName>
    </alternativeName>
    <alternativeName>
        <fullName evidence="9">Heat shock protein 70</fullName>
    </alternativeName>
</protein>
<dbReference type="EMBL" id="JBBMFK010000005">
    <property type="protein sequence ID" value="MEQ2442702.1"/>
    <property type="molecule type" value="Genomic_DNA"/>
</dbReference>
<dbReference type="PROSITE" id="PS01036">
    <property type="entry name" value="HSP70_3"/>
    <property type="match status" value="1"/>
</dbReference>
<evidence type="ECO:0000256" key="6">
    <source>
        <dbReference type="ARBA" id="ARBA00022840"/>
    </source>
</evidence>
<dbReference type="Gene3D" id="3.90.640.10">
    <property type="entry name" value="Actin, Chain A, domain 4"/>
    <property type="match status" value="1"/>
</dbReference>
<dbReference type="Gene3D" id="1.20.1270.10">
    <property type="match status" value="1"/>
</dbReference>
<dbReference type="Proteomes" id="UP001464378">
    <property type="component" value="Unassembled WGS sequence"/>
</dbReference>
<evidence type="ECO:0000256" key="7">
    <source>
        <dbReference type="ARBA" id="ARBA00023016"/>
    </source>
</evidence>
<dbReference type="PRINTS" id="PR00301">
    <property type="entry name" value="HEATSHOCK70"/>
</dbReference>